<feature type="transmembrane region" description="Helical" evidence="1">
    <location>
        <begin position="113"/>
        <end position="133"/>
    </location>
</feature>
<proteinExistence type="predicted"/>
<feature type="transmembrane region" description="Helical" evidence="1">
    <location>
        <begin position="65"/>
        <end position="84"/>
    </location>
</feature>
<dbReference type="SUPFAM" id="SSF103481">
    <property type="entry name" value="Multidrug resistance efflux transporter EmrE"/>
    <property type="match status" value="2"/>
</dbReference>
<feature type="domain" description="EamA" evidence="2">
    <location>
        <begin position="1"/>
        <end position="132"/>
    </location>
</feature>
<dbReference type="Gene3D" id="1.10.3730.20">
    <property type="match status" value="1"/>
</dbReference>
<gene>
    <name evidence="3" type="ORF">TR69_WS6001001021</name>
</gene>
<keyword evidence="1" id="KW-0812">Transmembrane</keyword>
<dbReference type="InterPro" id="IPR037185">
    <property type="entry name" value="EmrE-like"/>
</dbReference>
<feature type="transmembrane region" description="Helical" evidence="1">
    <location>
        <begin position="270"/>
        <end position="287"/>
    </location>
</feature>
<dbReference type="AlphaFoldDB" id="A0A136LZC2"/>
<reference evidence="3 4" key="1">
    <citation type="submission" date="2015-02" db="EMBL/GenBank/DDBJ databases">
        <title>Improved understanding of the partial-nitritation anammox process through 23 genomes representing the majority of the microbial community.</title>
        <authorList>
            <person name="Speth D.R."/>
            <person name="In T Zandt M."/>
            <person name="Guerrero Cruz S."/>
            <person name="Jetten M.S."/>
            <person name="Dutilh B.E."/>
        </authorList>
    </citation>
    <scope>NUCLEOTIDE SEQUENCE [LARGE SCALE GENOMIC DNA]</scope>
    <source>
        <strain evidence="3">OLB20</strain>
    </source>
</reference>
<dbReference type="Proteomes" id="UP000070457">
    <property type="component" value="Unassembled WGS sequence"/>
</dbReference>
<dbReference type="Pfam" id="PF00892">
    <property type="entry name" value="EamA"/>
    <property type="match status" value="2"/>
</dbReference>
<feature type="transmembrane region" description="Helical" evidence="1">
    <location>
        <begin position="178"/>
        <end position="198"/>
    </location>
</feature>
<feature type="domain" description="EamA" evidence="2">
    <location>
        <begin position="152"/>
        <end position="286"/>
    </location>
</feature>
<dbReference type="InterPro" id="IPR000620">
    <property type="entry name" value="EamA_dom"/>
</dbReference>
<evidence type="ECO:0000259" key="2">
    <source>
        <dbReference type="Pfam" id="PF00892"/>
    </source>
</evidence>
<keyword evidence="1" id="KW-1133">Transmembrane helix</keyword>
<evidence type="ECO:0000256" key="1">
    <source>
        <dbReference type="SAM" id="Phobius"/>
    </source>
</evidence>
<feature type="transmembrane region" description="Helical" evidence="1">
    <location>
        <begin position="243"/>
        <end position="263"/>
    </location>
</feature>
<evidence type="ECO:0000313" key="3">
    <source>
        <dbReference type="EMBL" id="KXK26997.1"/>
    </source>
</evidence>
<comment type="caution">
    <text evidence="3">The sequence shown here is derived from an EMBL/GenBank/DDBJ whole genome shotgun (WGS) entry which is preliminary data.</text>
</comment>
<feature type="transmembrane region" description="Helical" evidence="1">
    <location>
        <begin position="31"/>
        <end position="53"/>
    </location>
</feature>
<name>A0A136LZC2_9BACT</name>
<protein>
    <submittedName>
        <fullName evidence="3">EamA-like transporter family protein</fullName>
    </submittedName>
</protein>
<dbReference type="GO" id="GO:0016020">
    <property type="term" value="C:membrane"/>
    <property type="evidence" value="ECO:0007669"/>
    <property type="project" value="InterPro"/>
</dbReference>
<feature type="transmembrane region" description="Helical" evidence="1">
    <location>
        <begin position="218"/>
        <end position="237"/>
    </location>
</feature>
<dbReference type="EMBL" id="JYNZ01000003">
    <property type="protein sequence ID" value="KXK26997.1"/>
    <property type="molecule type" value="Genomic_DNA"/>
</dbReference>
<organism evidence="3 4">
    <name type="scientific">candidate division WS6 bacterium OLB20</name>
    <dbReference type="NCBI Taxonomy" id="1617426"/>
    <lineage>
        <taxon>Bacteria</taxon>
        <taxon>Candidatus Dojkabacteria</taxon>
    </lineage>
</organism>
<feature type="transmembrane region" description="Helical" evidence="1">
    <location>
        <begin position="153"/>
        <end position="172"/>
    </location>
</feature>
<dbReference type="STRING" id="1617426.TR69_WS6001001021"/>
<sequence>MWILFSLVSTAALAGRSLVSKAGVDRQDPYVVAWATVFFSFPVAIAGVAVMGITVTDQTFWPLMLFRVFLDTVALLTLLTAFRLKSVSYITPLLSLTPIFTAIISYYMRGDRISAAGIAGLAFTAVSCIAIYFSERKLTLPENRHDLRKATALVALVALIFSFLDPIHTVIIERADEYTYFFISTICFSIVFTTIALIKSRKQMLESIRNRRLLRLNIATGMFLGVEVLSFFVALSAAPAVALVSSIRSANIALTTAGGYVLFRDRFNRLKLAGIAGVVIGVIVISLS</sequence>
<accession>A0A136LZC2</accession>
<keyword evidence="1" id="KW-0472">Membrane</keyword>
<evidence type="ECO:0000313" key="4">
    <source>
        <dbReference type="Proteomes" id="UP000070457"/>
    </source>
</evidence>